<dbReference type="OrthoDB" id="3246627at2759"/>
<accession>A0A0C2XCR7</accession>
<keyword evidence="2" id="KW-1185">Reference proteome</keyword>
<evidence type="ECO:0000313" key="2">
    <source>
        <dbReference type="Proteomes" id="UP000053424"/>
    </source>
</evidence>
<protein>
    <submittedName>
        <fullName evidence="1">Uncharacterized protein</fullName>
    </submittedName>
</protein>
<dbReference type="Proteomes" id="UP000053424">
    <property type="component" value="Unassembled WGS sequence"/>
</dbReference>
<sequence length="191" mass="22201">MKVSNYAICRRERKFLYSGSKKYIKSASRRINPSCYPLPRAYRIPRGRYKIMPPHRSAKQRALATKNLALIHGQKPTQLPCEGENVDPNPDIQDEKITELEAALAKMKKRGDRYATNARNKTKEVARAKRSRDILREENYRHEHNLKMRGYRAPLQRQKLVEKTLRKTGVVPDVVFLKEKAVVISVDVFDI</sequence>
<gene>
    <name evidence="1" type="ORF">M413DRAFT_428559</name>
</gene>
<evidence type="ECO:0000313" key="1">
    <source>
        <dbReference type="EMBL" id="KIM35688.1"/>
    </source>
</evidence>
<name>A0A0C2XCR7_HEBCY</name>
<reference evidence="1 2" key="1">
    <citation type="submission" date="2014-04" db="EMBL/GenBank/DDBJ databases">
        <authorList>
            <consortium name="DOE Joint Genome Institute"/>
            <person name="Kuo A."/>
            <person name="Gay G."/>
            <person name="Dore J."/>
            <person name="Kohler A."/>
            <person name="Nagy L.G."/>
            <person name="Floudas D."/>
            <person name="Copeland A."/>
            <person name="Barry K.W."/>
            <person name="Cichocki N."/>
            <person name="Veneault-Fourrey C."/>
            <person name="LaButti K."/>
            <person name="Lindquist E.A."/>
            <person name="Lipzen A."/>
            <person name="Lundell T."/>
            <person name="Morin E."/>
            <person name="Murat C."/>
            <person name="Sun H."/>
            <person name="Tunlid A."/>
            <person name="Henrissat B."/>
            <person name="Grigoriev I.V."/>
            <person name="Hibbett D.S."/>
            <person name="Martin F."/>
            <person name="Nordberg H.P."/>
            <person name="Cantor M.N."/>
            <person name="Hua S.X."/>
        </authorList>
    </citation>
    <scope>NUCLEOTIDE SEQUENCE [LARGE SCALE GENOMIC DNA]</scope>
    <source>
        <strain evidence="2">h7</strain>
    </source>
</reference>
<organism evidence="1 2">
    <name type="scientific">Hebeloma cylindrosporum</name>
    <dbReference type="NCBI Taxonomy" id="76867"/>
    <lineage>
        <taxon>Eukaryota</taxon>
        <taxon>Fungi</taxon>
        <taxon>Dikarya</taxon>
        <taxon>Basidiomycota</taxon>
        <taxon>Agaricomycotina</taxon>
        <taxon>Agaricomycetes</taxon>
        <taxon>Agaricomycetidae</taxon>
        <taxon>Agaricales</taxon>
        <taxon>Agaricineae</taxon>
        <taxon>Hymenogastraceae</taxon>
        <taxon>Hebeloma</taxon>
    </lineage>
</organism>
<proteinExistence type="predicted"/>
<dbReference type="AlphaFoldDB" id="A0A0C2XCR7"/>
<reference evidence="2" key="2">
    <citation type="submission" date="2015-01" db="EMBL/GenBank/DDBJ databases">
        <title>Evolutionary Origins and Diversification of the Mycorrhizal Mutualists.</title>
        <authorList>
            <consortium name="DOE Joint Genome Institute"/>
            <consortium name="Mycorrhizal Genomics Consortium"/>
            <person name="Kohler A."/>
            <person name="Kuo A."/>
            <person name="Nagy L.G."/>
            <person name="Floudas D."/>
            <person name="Copeland A."/>
            <person name="Barry K.W."/>
            <person name="Cichocki N."/>
            <person name="Veneault-Fourrey C."/>
            <person name="LaButti K."/>
            <person name="Lindquist E.A."/>
            <person name="Lipzen A."/>
            <person name="Lundell T."/>
            <person name="Morin E."/>
            <person name="Murat C."/>
            <person name="Riley R."/>
            <person name="Ohm R."/>
            <person name="Sun H."/>
            <person name="Tunlid A."/>
            <person name="Henrissat B."/>
            <person name="Grigoriev I.V."/>
            <person name="Hibbett D.S."/>
            <person name="Martin F."/>
        </authorList>
    </citation>
    <scope>NUCLEOTIDE SEQUENCE [LARGE SCALE GENOMIC DNA]</scope>
    <source>
        <strain evidence="2">h7</strain>
    </source>
</reference>
<dbReference type="HOGENOM" id="CLU_1421565_0_0_1"/>
<dbReference type="EMBL" id="KN831816">
    <property type="protein sequence ID" value="KIM35688.1"/>
    <property type="molecule type" value="Genomic_DNA"/>
</dbReference>